<evidence type="ECO:0000256" key="9">
    <source>
        <dbReference type="ARBA" id="ARBA00045321"/>
    </source>
</evidence>
<dbReference type="InterPro" id="IPR021897">
    <property type="entry name" value="FAP206"/>
</dbReference>
<comment type="function">
    <text evidence="9">Essential for sperm motility and is involved in the regulation of the beating frequency of motile cilia on the epithelial cells of the respiratory tract. Required for the establishment of radial spokes in sperm flagella.</text>
</comment>
<evidence type="ECO:0000256" key="3">
    <source>
        <dbReference type="ARBA" id="ARBA00021602"/>
    </source>
</evidence>
<keyword evidence="7" id="KW-0206">Cytoskeleton</keyword>
<accession>A0A1B6G3D0</accession>
<keyword evidence="8" id="KW-0966">Cell projection</keyword>
<evidence type="ECO:0000256" key="5">
    <source>
        <dbReference type="ARBA" id="ARBA00022794"/>
    </source>
</evidence>
<dbReference type="GO" id="GO:0003356">
    <property type="term" value="P:regulation of cilium beat frequency"/>
    <property type="evidence" value="ECO:0007669"/>
    <property type="project" value="TreeGrafter"/>
</dbReference>
<comment type="subcellular location">
    <subcellularLocation>
        <location evidence="1">Cytoplasm</location>
        <location evidence="1">Cytoskeleton</location>
        <location evidence="1">Cilium axoneme</location>
    </subcellularLocation>
</comment>
<dbReference type="GO" id="GO:0005930">
    <property type="term" value="C:axoneme"/>
    <property type="evidence" value="ECO:0007669"/>
    <property type="project" value="UniProtKB-SubCell"/>
</dbReference>
<dbReference type="Pfam" id="PF12018">
    <property type="entry name" value="FAP206"/>
    <property type="match status" value="1"/>
</dbReference>
<evidence type="ECO:0000256" key="7">
    <source>
        <dbReference type="ARBA" id="ARBA00023212"/>
    </source>
</evidence>
<evidence type="ECO:0000313" key="10">
    <source>
        <dbReference type="EMBL" id="JAS56934.1"/>
    </source>
</evidence>
<evidence type="ECO:0000256" key="8">
    <source>
        <dbReference type="ARBA" id="ARBA00023273"/>
    </source>
</evidence>
<dbReference type="EMBL" id="GECZ01012835">
    <property type="protein sequence ID" value="JAS56934.1"/>
    <property type="molecule type" value="Transcribed_RNA"/>
</dbReference>
<proteinExistence type="inferred from homology"/>
<dbReference type="PANTHER" id="PTHR21442:SF0">
    <property type="entry name" value="CILIA- AND FLAGELLA-ASSOCIATED PROTEIN 206"/>
    <property type="match status" value="1"/>
</dbReference>
<comment type="similarity">
    <text evidence="2">Belongs to the CFAP206 family.</text>
</comment>
<sequence>MNRLIETKNVFKFITKEITTKCAAKGQNISTACALRIMKITMQNPEYEFGAEMLTRGQIQQLISTCVSKLTDSIGSSSRTIEMQVYFSSHYATREEIIMEHRRTVLSRTEPLIAEIKDAEVASNEEMRHLYRKLVVVITLLSGLGNPTASTVLKEATAALHSVFPLSELSRFTTLSDDDKMRQIVELKQIVSGIRLFNRDSHKGGEGIDDMPSILQQAVVATRDLLMQAIHETQEQIERLTGYLETVYCENVKADPDTLSISVVTPPLVTDEELALLKENTVHLIQYLIYLRTLLDDVQMCEKDVVILCSRVTERLLQLHDTVRYRTAIPTNQVYPQFMDLSISWFSLQDQMIILSTLSQIIYTLQNMAKVQPLSDESIQILSSQQKSTSARMSMLDRVKKIKPSKVKCEVLELVNIENCDPKKIQYYGHCAFRFVEMDGCLFPAELSLGLLRYKGLLFAFSSVEAAYTFGRDPDRYYQHGLDIVVRRPELIVLFDMDEQIQNLKPSCKTAISAVVQKCDSQTQTETHPIPSHIDPSYSWNIWDYKRQAVHLADICKSVTHSTQTVESSKRLHIGVQATPTRSAGMQVMQHSATNTATLRSYIVGLRGNWLRDQFMANNLWSYLPKCSGTETTSIDYA</sequence>
<dbReference type="GO" id="GO:0036064">
    <property type="term" value="C:ciliary basal body"/>
    <property type="evidence" value="ECO:0007669"/>
    <property type="project" value="TreeGrafter"/>
</dbReference>
<evidence type="ECO:0000256" key="1">
    <source>
        <dbReference type="ARBA" id="ARBA00004430"/>
    </source>
</evidence>
<dbReference type="AlphaFoldDB" id="A0A1B6G3D0"/>
<name>A0A1B6G3D0_9HEMI</name>
<dbReference type="PANTHER" id="PTHR21442">
    <property type="entry name" value="CILIA- AND FLAGELLA-ASSOCIATED PROTEIN 206"/>
    <property type="match status" value="1"/>
</dbReference>
<gene>
    <name evidence="10" type="ORF">g.25793</name>
</gene>
<keyword evidence="5" id="KW-0970">Cilium biogenesis/degradation</keyword>
<evidence type="ECO:0000256" key="2">
    <source>
        <dbReference type="ARBA" id="ARBA00010500"/>
    </source>
</evidence>
<protein>
    <recommendedName>
        <fullName evidence="3">Cilia- and flagella-associated protein 206</fullName>
    </recommendedName>
</protein>
<keyword evidence="6" id="KW-0969">Cilium</keyword>
<reference evidence="10" key="1">
    <citation type="submission" date="2015-11" db="EMBL/GenBank/DDBJ databases">
        <title>De novo transcriptome assembly of four potential Pierce s Disease insect vectors from Arizona vineyards.</title>
        <authorList>
            <person name="Tassone E.E."/>
        </authorList>
    </citation>
    <scope>NUCLEOTIDE SEQUENCE</scope>
</reference>
<evidence type="ECO:0000256" key="4">
    <source>
        <dbReference type="ARBA" id="ARBA00022490"/>
    </source>
</evidence>
<evidence type="ECO:0000256" key="6">
    <source>
        <dbReference type="ARBA" id="ARBA00023069"/>
    </source>
</evidence>
<organism evidence="10">
    <name type="scientific">Cuerna arida</name>
    <dbReference type="NCBI Taxonomy" id="1464854"/>
    <lineage>
        <taxon>Eukaryota</taxon>
        <taxon>Metazoa</taxon>
        <taxon>Ecdysozoa</taxon>
        <taxon>Arthropoda</taxon>
        <taxon>Hexapoda</taxon>
        <taxon>Insecta</taxon>
        <taxon>Pterygota</taxon>
        <taxon>Neoptera</taxon>
        <taxon>Paraneoptera</taxon>
        <taxon>Hemiptera</taxon>
        <taxon>Auchenorrhyncha</taxon>
        <taxon>Membracoidea</taxon>
        <taxon>Cicadellidae</taxon>
        <taxon>Cicadellinae</taxon>
        <taxon>Proconiini</taxon>
        <taxon>Cuerna</taxon>
    </lineage>
</organism>
<keyword evidence="4" id="KW-0963">Cytoplasm</keyword>
<dbReference type="GO" id="GO:0030030">
    <property type="term" value="P:cell projection organization"/>
    <property type="evidence" value="ECO:0007669"/>
    <property type="project" value="UniProtKB-KW"/>
</dbReference>